<reference evidence="11" key="1">
    <citation type="submission" date="2015-12" db="EMBL/GenBank/DDBJ databases">
        <title>Complete genome sequences of two moderately thermophilic Paenibacillus species.</title>
        <authorList>
            <person name="Butler R.III."/>
            <person name="Wang J."/>
            <person name="Stark B.C."/>
            <person name="Pombert J.-F."/>
        </authorList>
    </citation>
    <scope>NUCLEOTIDE SEQUENCE [LARGE SCALE GENOMIC DNA]</scope>
    <source>
        <strain evidence="11">32O-Y</strain>
    </source>
</reference>
<feature type="region of interest" description="Disordered" evidence="8">
    <location>
        <begin position="1"/>
        <end position="39"/>
    </location>
</feature>
<dbReference type="Pfam" id="PF00528">
    <property type="entry name" value="BPD_transp_1"/>
    <property type="match status" value="1"/>
</dbReference>
<protein>
    <submittedName>
        <fullName evidence="10">ABC transporter permease</fullName>
    </submittedName>
</protein>
<accession>A0A0U2MTL6</accession>
<evidence type="ECO:0000256" key="3">
    <source>
        <dbReference type="ARBA" id="ARBA00022475"/>
    </source>
</evidence>
<evidence type="ECO:0000256" key="7">
    <source>
        <dbReference type="RuleBase" id="RU363032"/>
    </source>
</evidence>
<dbReference type="PROSITE" id="PS50928">
    <property type="entry name" value="ABC_TM1"/>
    <property type="match status" value="1"/>
</dbReference>
<evidence type="ECO:0000256" key="1">
    <source>
        <dbReference type="ARBA" id="ARBA00004651"/>
    </source>
</evidence>
<evidence type="ECO:0000256" key="6">
    <source>
        <dbReference type="ARBA" id="ARBA00023136"/>
    </source>
</evidence>
<feature type="domain" description="ABC transmembrane type-1" evidence="9">
    <location>
        <begin position="99"/>
        <end position="279"/>
    </location>
</feature>
<dbReference type="PANTHER" id="PTHR30151">
    <property type="entry name" value="ALKANE SULFONATE ABC TRANSPORTER-RELATED, MEMBRANE SUBUNIT"/>
    <property type="match status" value="1"/>
</dbReference>
<evidence type="ECO:0000256" key="5">
    <source>
        <dbReference type="ARBA" id="ARBA00022989"/>
    </source>
</evidence>
<feature type="transmembrane region" description="Helical" evidence="7">
    <location>
        <begin position="148"/>
        <end position="178"/>
    </location>
</feature>
<comment type="similarity">
    <text evidence="7">Belongs to the binding-protein-dependent transport system permease family.</text>
</comment>
<keyword evidence="3" id="KW-1003">Cell membrane</keyword>
<feature type="compositionally biased region" description="Basic and acidic residues" evidence="8">
    <location>
        <begin position="1"/>
        <end position="10"/>
    </location>
</feature>
<dbReference type="EMBL" id="CP013652">
    <property type="protein sequence ID" value="ALS20607.1"/>
    <property type="molecule type" value="Genomic_DNA"/>
</dbReference>
<evidence type="ECO:0000256" key="8">
    <source>
        <dbReference type="SAM" id="MobiDB-lite"/>
    </source>
</evidence>
<feature type="compositionally biased region" description="Basic and acidic residues" evidence="8">
    <location>
        <begin position="19"/>
        <end position="33"/>
    </location>
</feature>
<feature type="transmembrane region" description="Helical" evidence="7">
    <location>
        <begin position="106"/>
        <end position="127"/>
    </location>
</feature>
<dbReference type="OrthoDB" id="9804353at2"/>
<dbReference type="RefSeq" id="WP_062406606.1">
    <property type="nucleotide sequence ID" value="NZ_CP013652.1"/>
</dbReference>
<comment type="subcellular location">
    <subcellularLocation>
        <location evidence="1 7">Cell membrane</location>
        <topology evidence="1 7">Multi-pass membrane protein</topology>
    </subcellularLocation>
</comment>
<gene>
    <name evidence="10" type="ORF">IJ22_02170</name>
</gene>
<dbReference type="InterPro" id="IPR035906">
    <property type="entry name" value="MetI-like_sf"/>
</dbReference>
<keyword evidence="6 7" id="KW-0472">Membrane</keyword>
<sequence>MNSIKIRESASESYGSMKPPDRNTRSEAQDNRKVGPGKRKRSDGFLLNHIGAMTVVVVLAVWEMLYRSGMINPIFLSSPIRIIKVGYQLTQSGVLLDNLLFTLGNFFVGFGLAAVLGIFVGLLMGWYRPLGKALDPFLTAMLGTPRIVLLPLITLWVGVGFSSKVLVVFIAGVFPIILNTMTGVRNLDPNLTRVAGCFGASAIQTFITVALPGSLPQIVSGLRVGIGQSLVGVIAAEMFVSTGGIGYFVAQSSANFNIDRVFVGIIVIVMMGMAITSSVKLLETRLLKHRMD</sequence>
<evidence type="ECO:0000313" key="11">
    <source>
        <dbReference type="Proteomes" id="UP000061660"/>
    </source>
</evidence>
<organism evidence="10 11">
    <name type="scientific">Paenibacillus naphthalenovorans</name>
    <dbReference type="NCBI Taxonomy" id="162209"/>
    <lineage>
        <taxon>Bacteria</taxon>
        <taxon>Bacillati</taxon>
        <taxon>Bacillota</taxon>
        <taxon>Bacilli</taxon>
        <taxon>Bacillales</taxon>
        <taxon>Paenibacillaceae</taxon>
        <taxon>Paenibacillus</taxon>
    </lineage>
</organism>
<dbReference type="Gene3D" id="1.10.3720.10">
    <property type="entry name" value="MetI-like"/>
    <property type="match status" value="1"/>
</dbReference>
<proteinExistence type="inferred from homology"/>
<dbReference type="AlphaFoldDB" id="A0A0U2MTL6"/>
<feature type="transmembrane region" description="Helical" evidence="7">
    <location>
        <begin position="45"/>
        <end position="65"/>
    </location>
</feature>
<dbReference type="SUPFAM" id="SSF161098">
    <property type="entry name" value="MetI-like"/>
    <property type="match status" value="1"/>
</dbReference>
<reference evidence="10 11" key="2">
    <citation type="journal article" date="2016" name="Genome Announc.">
        <title>Complete Genome Sequences of Two Interactive Moderate Thermophiles, Paenibacillus napthalenovorans 32O-Y and Paenibacillus sp. 32O-W.</title>
        <authorList>
            <person name="Butler R.R.III."/>
            <person name="Wang J."/>
            <person name="Stark B.C."/>
            <person name="Pombert J.F."/>
        </authorList>
    </citation>
    <scope>NUCLEOTIDE SEQUENCE [LARGE SCALE GENOMIC DNA]</scope>
    <source>
        <strain evidence="10 11">32O-Y</strain>
    </source>
</reference>
<dbReference type="STRING" id="162209.IJ22_02170"/>
<dbReference type="CDD" id="cd06261">
    <property type="entry name" value="TM_PBP2"/>
    <property type="match status" value="1"/>
</dbReference>
<dbReference type="PATRIC" id="fig|162209.4.peg.223"/>
<keyword evidence="2 7" id="KW-0813">Transport</keyword>
<dbReference type="GO" id="GO:0005886">
    <property type="term" value="C:plasma membrane"/>
    <property type="evidence" value="ECO:0007669"/>
    <property type="project" value="UniProtKB-SubCell"/>
</dbReference>
<dbReference type="Proteomes" id="UP000061660">
    <property type="component" value="Chromosome"/>
</dbReference>
<keyword evidence="4 7" id="KW-0812">Transmembrane</keyword>
<dbReference type="PANTHER" id="PTHR30151:SF0">
    <property type="entry name" value="ABC TRANSPORTER PERMEASE PROTEIN MJ0413-RELATED"/>
    <property type="match status" value="1"/>
</dbReference>
<dbReference type="GO" id="GO:0055085">
    <property type="term" value="P:transmembrane transport"/>
    <property type="evidence" value="ECO:0007669"/>
    <property type="project" value="InterPro"/>
</dbReference>
<evidence type="ECO:0000256" key="4">
    <source>
        <dbReference type="ARBA" id="ARBA00022692"/>
    </source>
</evidence>
<keyword evidence="11" id="KW-1185">Reference proteome</keyword>
<feature type="transmembrane region" description="Helical" evidence="7">
    <location>
        <begin position="261"/>
        <end position="282"/>
    </location>
</feature>
<feature type="transmembrane region" description="Helical" evidence="7">
    <location>
        <begin position="198"/>
        <end position="218"/>
    </location>
</feature>
<dbReference type="InterPro" id="IPR000515">
    <property type="entry name" value="MetI-like"/>
</dbReference>
<dbReference type="KEGG" id="pnp:IJ22_02170"/>
<keyword evidence="5 7" id="KW-1133">Transmembrane helix</keyword>
<name>A0A0U2MTL6_9BACL</name>
<evidence type="ECO:0000259" key="9">
    <source>
        <dbReference type="PROSITE" id="PS50928"/>
    </source>
</evidence>
<evidence type="ECO:0000313" key="10">
    <source>
        <dbReference type="EMBL" id="ALS20607.1"/>
    </source>
</evidence>
<feature type="transmembrane region" description="Helical" evidence="7">
    <location>
        <begin position="230"/>
        <end position="249"/>
    </location>
</feature>
<evidence type="ECO:0000256" key="2">
    <source>
        <dbReference type="ARBA" id="ARBA00022448"/>
    </source>
</evidence>